<dbReference type="PROSITE" id="PS50931">
    <property type="entry name" value="HTH_LYSR"/>
    <property type="match status" value="1"/>
</dbReference>
<dbReference type="SUPFAM" id="SSF46785">
    <property type="entry name" value="Winged helix' DNA-binding domain"/>
    <property type="match status" value="1"/>
</dbReference>
<dbReference type="InterPro" id="IPR005119">
    <property type="entry name" value="LysR_subst-bd"/>
</dbReference>
<dbReference type="InterPro" id="IPR036388">
    <property type="entry name" value="WH-like_DNA-bd_sf"/>
</dbReference>
<gene>
    <name evidence="6" type="ORF">VAPA_2c02500</name>
</gene>
<organism evidence="6 7">
    <name type="scientific">Variovorax paradoxus B4</name>
    <dbReference type="NCBI Taxonomy" id="1246301"/>
    <lineage>
        <taxon>Bacteria</taxon>
        <taxon>Pseudomonadati</taxon>
        <taxon>Pseudomonadota</taxon>
        <taxon>Betaproteobacteria</taxon>
        <taxon>Burkholderiales</taxon>
        <taxon>Comamonadaceae</taxon>
        <taxon>Variovorax</taxon>
    </lineage>
</organism>
<dbReference type="AlphaFoldDB" id="T1XJR8"/>
<sequence length="298" mass="32861">MNHHVRAPSTMSLMCLEASARLRSFTAAAQELRLTQGAVSRQVQTLEERLRVKLFTRRREALALTDAGRYYLGEVAPLLQRLERATANVMALKGRGGELSLSVGASIGSYWLIPRLPAFTREHGEITLNLGTRVGPVDFSATPVDASLEFGDGQRPGLHSEFVLPLILSPYAAPAWIAAHGAAVDANTPRSALIHHQTLPGAWDEWFAREGIAAEAGREGPRYDIMSMALNAAVAGMGVALLPPYMSDDMMASGRLRRLSRRRWRYAKGYYLVYPEESAQMQSLQVFREWLLAQAGDI</sequence>
<dbReference type="Gene3D" id="3.40.190.10">
    <property type="entry name" value="Periplasmic binding protein-like II"/>
    <property type="match status" value="2"/>
</dbReference>
<dbReference type="Pfam" id="PF03466">
    <property type="entry name" value="LysR_substrate"/>
    <property type="match status" value="1"/>
</dbReference>
<dbReference type="EMBL" id="CP003912">
    <property type="protein sequence ID" value="AGU52811.1"/>
    <property type="molecule type" value="Genomic_DNA"/>
</dbReference>
<dbReference type="GO" id="GO:0006351">
    <property type="term" value="P:DNA-templated transcription"/>
    <property type="evidence" value="ECO:0007669"/>
    <property type="project" value="TreeGrafter"/>
</dbReference>
<dbReference type="PATRIC" id="fig|1246301.3.peg.5769"/>
<evidence type="ECO:0000313" key="6">
    <source>
        <dbReference type="EMBL" id="AGU52811.1"/>
    </source>
</evidence>
<feature type="domain" description="HTH lysR-type" evidence="5">
    <location>
        <begin position="20"/>
        <end position="65"/>
    </location>
</feature>
<dbReference type="SUPFAM" id="SSF53850">
    <property type="entry name" value="Periplasmic binding protein-like II"/>
    <property type="match status" value="1"/>
</dbReference>
<evidence type="ECO:0000259" key="5">
    <source>
        <dbReference type="PROSITE" id="PS50931"/>
    </source>
</evidence>
<dbReference type="PANTHER" id="PTHR30537:SF26">
    <property type="entry name" value="GLYCINE CLEAVAGE SYSTEM TRANSCRIPTIONAL ACTIVATOR"/>
    <property type="match status" value="1"/>
</dbReference>
<reference evidence="6 7" key="1">
    <citation type="submission" date="2012-10" db="EMBL/GenBank/DDBJ databases">
        <title>Genome sequence of Variovorax paradoxus B4.</title>
        <authorList>
            <person name="Schuldes J."/>
            <person name="Brandt U."/>
            <person name="Hiessl S."/>
            <person name="Wuebbeler J.H."/>
            <person name="Thuermer A."/>
            <person name="Steinbuechel A."/>
            <person name="Daniel R."/>
        </authorList>
    </citation>
    <scope>NUCLEOTIDE SEQUENCE [LARGE SCALE GENOMIC DNA]</scope>
    <source>
        <strain evidence="6 7">B4</strain>
    </source>
</reference>
<dbReference type="PRINTS" id="PR00039">
    <property type="entry name" value="HTHLYSR"/>
</dbReference>
<dbReference type="GO" id="GO:0003700">
    <property type="term" value="F:DNA-binding transcription factor activity"/>
    <property type="evidence" value="ECO:0007669"/>
    <property type="project" value="InterPro"/>
</dbReference>
<dbReference type="KEGG" id="vpd:VAPA_2c02500"/>
<dbReference type="InterPro" id="IPR000847">
    <property type="entry name" value="LysR_HTH_N"/>
</dbReference>
<evidence type="ECO:0000256" key="4">
    <source>
        <dbReference type="ARBA" id="ARBA00023163"/>
    </source>
</evidence>
<evidence type="ECO:0000256" key="2">
    <source>
        <dbReference type="ARBA" id="ARBA00023015"/>
    </source>
</evidence>
<dbReference type="InterPro" id="IPR036390">
    <property type="entry name" value="WH_DNA-bd_sf"/>
</dbReference>
<dbReference type="HOGENOM" id="CLU_039613_37_1_4"/>
<dbReference type="Pfam" id="PF00126">
    <property type="entry name" value="HTH_1"/>
    <property type="match status" value="1"/>
</dbReference>
<keyword evidence="4" id="KW-0804">Transcription</keyword>
<name>T1XJR8_VARPD</name>
<dbReference type="RefSeq" id="WP_021003643.1">
    <property type="nucleotide sequence ID" value="NC_022234.1"/>
</dbReference>
<accession>T1XJR8</accession>
<dbReference type="GO" id="GO:0043565">
    <property type="term" value="F:sequence-specific DNA binding"/>
    <property type="evidence" value="ECO:0007669"/>
    <property type="project" value="TreeGrafter"/>
</dbReference>
<keyword evidence="2" id="KW-0805">Transcription regulation</keyword>
<dbReference type="InterPro" id="IPR058163">
    <property type="entry name" value="LysR-type_TF_proteobact-type"/>
</dbReference>
<comment type="similarity">
    <text evidence="1">Belongs to the LysR transcriptional regulatory family.</text>
</comment>
<keyword evidence="3" id="KW-0238">DNA-binding</keyword>
<evidence type="ECO:0000256" key="1">
    <source>
        <dbReference type="ARBA" id="ARBA00009437"/>
    </source>
</evidence>
<dbReference type="Gene3D" id="1.10.10.10">
    <property type="entry name" value="Winged helix-like DNA-binding domain superfamily/Winged helix DNA-binding domain"/>
    <property type="match status" value="1"/>
</dbReference>
<dbReference type="PANTHER" id="PTHR30537">
    <property type="entry name" value="HTH-TYPE TRANSCRIPTIONAL REGULATOR"/>
    <property type="match status" value="1"/>
</dbReference>
<proteinExistence type="inferred from homology"/>
<protein>
    <submittedName>
        <fullName evidence="6">Transcriptional regulator, LysR family</fullName>
    </submittedName>
</protein>
<evidence type="ECO:0000313" key="7">
    <source>
        <dbReference type="Proteomes" id="UP000016223"/>
    </source>
</evidence>
<dbReference type="Proteomes" id="UP000016223">
    <property type="component" value="Chromosome 2"/>
</dbReference>
<evidence type="ECO:0000256" key="3">
    <source>
        <dbReference type="ARBA" id="ARBA00023125"/>
    </source>
</evidence>